<feature type="transmembrane region" description="Helical" evidence="2">
    <location>
        <begin position="40"/>
        <end position="64"/>
    </location>
</feature>
<dbReference type="Proteomes" id="UP001236014">
    <property type="component" value="Chromosome"/>
</dbReference>
<name>A0A9Y2IMS6_9PSEU</name>
<evidence type="ECO:0000313" key="4">
    <source>
        <dbReference type="Proteomes" id="UP001236014"/>
    </source>
</evidence>
<proteinExistence type="predicted"/>
<evidence type="ECO:0000313" key="3">
    <source>
        <dbReference type="EMBL" id="WIX81483.1"/>
    </source>
</evidence>
<keyword evidence="4" id="KW-1185">Reference proteome</keyword>
<keyword evidence="2" id="KW-0812">Transmembrane</keyword>
<feature type="region of interest" description="Disordered" evidence="1">
    <location>
        <begin position="1"/>
        <end position="32"/>
    </location>
</feature>
<sequence length="212" mass="21690">MTTPPFGVPSAANPFQPPGTGSFQPPRPGAPRRLSSTAKVLVAAGIVAALGVGVLAAFGVAAIARSSGTPVAGSCLYLSDESVGTQSYHGVSCSEQRATYRVDDVEDGTSSCRGGDYVRFQLFRSTSSSSRTSAPRETLCLALNVSSGDCLRDVDDEAAISKVTCSDPDAEARAVVHQGSGDESSCSVADTALVYAGPPERTVCLQPAGENI</sequence>
<keyword evidence="2" id="KW-1133">Transmembrane helix</keyword>
<dbReference type="EMBL" id="CP127294">
    <property type="protein sequence ID" value="WIX81483.1"/>
    <property type="molecule type" value="Genomic_DNA"/>
</dbReference>
<gene>
    <name evidence="3" type="ORF">QRX50_12325</name>
</gene>
<accession>A0A9Y2IMS6</accession>
<reference evidence="3 4" key="1">
    <citation type="submission" date="2023-06" db="EMBL/GenBank/DDBJ databases">
        <authorList>
            <person name="Oyuntsetseg B."/>
            <person name="Kim S.B."/>
        </authorList>
    </citation>
    <scope>NUCLEOTIDE SEQUENCE [LARGE SCALE GENOMIC DNA]</scope>
    <source>
        <strain evidence="3 4">2-15</strain>
    </source>
</reference>
<dbReference type="KEGG" id="acab:QRX50_12325"/>
<evidence type="ECO:0000256" key="1">
    <source>
        <dbReference type="SAM" id="MobiDB-lite"/>
    </source>
</evidence>
<keyword evidence="2" id="KW-0472">Membrane</keyword>
<organism evidence="3 4">
    <name type="scientific">Amycolatopsis carbonis</name>
    <dbReference type="NCBI Taxonomy" id="715471"/>
    <lineage>
        <taxon>Bacteria</taxon>
        <taxon>Bacillati</taxon>
        <taxon>Actinomycetota</taxon>
        <taxon>Actinomycetes</taxon>
        <taxon>Pseudonocardiales</taxon>
        <taxon>Pseudonocardiaceae</taxon>
        <taxon>Amycolatopsis</taxon>
    </lineage>
</organism>
<evidence type="ECO:0000256" key="2">
    <source>
        <dbReference type="SAM" id="Phobius"/>
    </source>
</evidence>
<protein>
    <submittedName>
        <fullName evidence="3">Uncharacterized protein</fullName>
    </submittedName>
</protein>
<dbReference type="RefSeq" id="WP_285972074.1">
    <property type="nucleotide sequence ID" value="NZ_CP127294.1"/>
</dbReference>
<dbReference type="AlphaFoldDB" id="A0A9Y2IMS6"/>